<dbReference type="AlphaFoldDB" id="A0A1Y2HFZ9"/>
<name>A0A1Y2HFZ9_9FUNG</name>
<dbReference type="Proteomes" id="UP000193411">
    <property type="component" value="Unassembled WGS sequence"/>
</dbReference>
<sequence length="183" mass="20141">MIAVTMATTRRWDWRLAAGRCLHGRSLERIHICICDRHGIACVFTTVFELHNWKSPPVLTNSLTACPSDCTHAWIATIDDPNLCDCALLPKDTNAQPILVSRAVLAHASSFFAIMFHGPWTECAGRSKHIDLTGTAAATIANLVHSYSGWVPGEPVPRGKAVKKPLLKHRVDFEALTPHQTLS</sequence>
<dbReference type="Pfam" id="PF00651">
    <property type="entry name" value="BTB"/>
    <property type="match status" value="1"/>
</dbReference>
<dbReference type="Gene3D" id="3.30.710.10">
    <property type="entry name" value="Potassium Channel Kv1.1, Chain A"/>
    <property type="match status" value="1"/>
</dbReference>
<accession>A0A1Y2HFZ9</accession>
<feature type="domain" description="BTB" evidence="1">
    <location>
        <begin position="82"/>
        <end position="146"/>
    </location>
</feature>
<gene>
    <name evidence="2" type="ORF">BCR44DRAFT_168490</name>
</gene>
<organism evidence="2 3">
    <name type="scientific">Catenaria anguillulae PL171</name>
    <dbReference type="NCBI Taxonomy" id="765915"/>
    <lineage>
        <taxon>Eukaryota</taxon>
        <taxon>Fungi</taxon>
        <taxon>Fungi incertae sedis</taxon>
        <taxon>Blastocladiomycota</taxon>
        <taxon>Blastocladiomycetes</taxon>
        <taxon>Blastocladiales</taxon>
        <taxon>Catenariaceae</taxon>
        <taxon>Catenaria</taxon>
    </lineage>
</organism>
<evidence type="ECO:0000259" key="1">
    <source>
        <dbReference type="Pfam" id="PF00651"/>
    </source>
</evidence>
<dbReference type="CDD" id="cd18186">
    <property type="entry name" value="BTB_POZ_ZBTB_KLHL-like"/>
    <property type="match status" value="1"/>
</dbReference>
<protein>
    <recommendedName>
        <fullName evidence="1">BTB domain-containing protein</fullName>
    </recommendedName>
</protein>
<keyword evidence="3" id="KW-1185">Reference proteome</keyword>
<dbReference type="InterPro" id="IPR000210">
    <property type="entry name" value="BTB/POZ_dom"/>
</dbReference>
<evidence type="ECO:0000313" key="2">
    <source>
        <dbReference type="EMBL" id="ORZ32934.1"/>
    </source>
</evidence>
<comment type="caution">
    <text evidence="2">The sequence shown here is derived from an EMBL/GenBank/DDBJ whole genome shotgun (WGS) entry which is preliminary data.</text>
</comment>
<evidence type="ECO:0000313" key="3">
    <source>
        <dbReference type="Proteomes" id="UP000193411"/>
    </source>
</evidence>
<dbReference type="InterPro" id="IPR011333">
    <property type="entry name" value="SKP1/BTB/POZ_sf"/>
</dbReference>
<dbReference type="SUPFAM" id="SSF54695">
    <property type="entry name" value="POZ domain"/>
    <property type="match status" value="1"/>
</dbReference>
<reference evidence="2 3" key="1">
    <citation type="submission" date="2016-07" db="EMBL/GenBank/DDBJ databases">
        <title>Pervasive Adenine N6-methylation of Active Genes in Fungi.</title>
        <authorList>
            <consortium name="DOE Joint Genome Institute"/>
            <person name="Mondo S.J."/>
            <person name="Dannebaum R.O."/>
            <person name="Kuo R.C."/>
            <person name="Labutti K."/>
            <person name="Haridas S."/>
            <person name="Kuo A."/>
            <person name="Salamov A."/>
            <person name="Ahrendt S.R."/>
            <person name="Lipzen A."/>
            <person name="Sullivan W."/>
            <person name="Andreopoulos W.B."/>
            <person name="Clum A."/>
            <person name="Lindquist E."/>
            <person name="Daum C."/>
            <person name="Ramamoorthy G.K."/>
            <person name="Gryganskyi A."/>
            <person name="Culley D."/>
            <person name="Magnuson J.K."/>
            <person name="James T.Y."/>
            <person name="O'Malley M.A."/>
            <person name="Stajich J.E."/>
            <person name="Spatafora J.W."/>
            <person name="Visel A."/>
            <person name="Grigoriev I.V."/>
        </authorList>
    </citation>
    <scope>NUCLEOTIDE SEQUENCE [LARGE SCALE GENOMIC DNA]</scope>
    <source>
        <strain evidence="2 3">PL171</strain>
    </source>
</reference>
<dbReference type="EMBL" id="MCFL01000040">
    <property type="protein sequence ID" value="ORZ32934.1"/>
    <property type="molecule type" value="Genomic_DNA"/>
</dbReference>
<proteinExistence type="predicted"/>